<dbReference type="NCBIfam" id="NF040708">
    <property type="entry name" value="Siroheme_Dcarb_AhbA"/>
    <property type="match status" value="1"/>
</dbReference>
<comment type="catalytic activity">
    <reaction evidence="5">
        <text>siroheme + 2 H(+) = 12,18-didecarboxysiroheme + 2 CO2</text>
        <dbReference type="Rhea" id="RHEA:19093"/>
        <dbReference type="ChEBI" id="CHEBI:15378"/>
        <dbReference type="ChEBI" id="CHEBI:16526"/>
        <dbReference type="ChEBI" id="CHEBI:60052"/>
        <dbReference type="ChEBI" id="CHEBI:140497"/>
        <dbReference type="EC" id="4.1.1.111"/>
    </reaction>
</comment>
<proteinExistence type="inferred from homology"/>
<dbReference type="SUPFAM" id="SSF46785">
    <property type="entry name" value="Winged helix' DNA-binding domain"/>
    <property type="match status" value="1"/>
</dbReference>
<name>A0A099T170_METMT</name>
<reference evidence="8 9" key="1">
    <citation type="submission" date="2014-09" db="EMBL/GenBank/DDBJ databases">
        <title>Draft genome sequence of an obligately methylotrophic methanogen, Methanococcoides methylutens, isolated from marine sediment.</title>
        <authorList>
            <person name="Guan Y."/>
            <person name="Ngugi D.K."/>
            <person name="Blom J."/>
            <person name="Ali S."/>
            <person name="Ferry J.G."/>
            <person name="Stingl U."/>
        </authorList>
    </citation>
    <scope>NUCLEOTIDE SEQUENCE [LARGE SCALE GENOMIC DNA]</scope>
    <source>
        <strain evidence="8 9">DSM 2657</strain>
    </source>
</reference>
<dbReference type="RefSeq" id="WP_048195161.1">
    <property type="nucleotide sequence ID" value="NZ_CAAGSM010000001.1"/>
</dbReference>
<dbReference type="Proteomes" id="UP000029859">
    <property type="component" value="Unassembled WGS sequence"/>
</dbReference>
<dbReference type="InterPro" id="IPR036390">
    <property type="entry name" value="WH_DNA-bd_sf"/>
</dbReference>
<dbReference type="InterPro" id="IPR019888">
    <property type="entry name" value="Tscrpt_reg_AsnC-like"/>
</dbReference>
<protein>
    <recommendedName>
        <fullName evidence="4">siroheme decarboxylase</fullName>
        <ecNumber evidence="4">4.1.1.111</ecNumber>
    </recommendedName>
</protein>
<evidence type="ECO:0000259" key="7">
    <source>
        <dbReference type="Pfam" id="PF22451"/>
    </source>
</evidence>
<comment type="pathway">
    <text evidence="2">Porphyrin-containing compound metabolism.</text>
</comment>
<dbReference type="InterPro" id="IPR036388">
    <property type="entry name" value="WH-like_DNA-bd_sf"/>
</dbReference>
<dbReference type="Gene3D" id="3.30.70.3460">
    <property type="match status" value="1"/>
</dbReference>
<dbReference type="OrthoDB" id="145939at2157"/>
<accession>A0A099T170</accession>
<dbReference type="Pfam" id="PF17805">
    <property type="entry name" value="AsnC_trans_reg2"/>
    <property type="match status" value="1"/>
</dbReference>
<dbReference type="PANTHER" id="PTHR43413:SF1">
    <property type="entry name" value="SIROHEME DECARBOXYLASE NIRL SUBUNIT"/>
    <property type="match status" value="1"/>
</dbReference>
<evidence type="ECO:0000256" key="3">
    <source>
        <dbReference type="ARBA" id="ARBA00023457"/>
    </source>
</evidence>
<feature type="domain" description="Siroheme decarboxylase AsnC-like ligand binding" evidence="6">
    <location>
        <begin position="65"/>
        <end position="143"/>
    </location>
</feature>
<dbReference type="EC" id="4.1.1.111" evidence="4"/>
<dbReference type="Gene3D" id="1.10.10.10">
    <property type="entry name" value="Winged helix-like DNA-binding domain superfamily/Winged helix DNA-binding domain"/>
    <property type="match status" value="1"/>
</dbReference>
<evidence type="ECO:0000256" key="2">
    <source>
        <dbReference type="ARBA" id="ARBA00023444"/>
    </source>
</evidence>
<dbReference type="EMBL" id="JRHO01000014">
    <property type="protein sequence ID" value="KGK97971.1"/>
    <property type="molecule type" value="Genomic_DNA"/>
</dbReference>
<dbReference type="InterPro" id="IPR053953">
    <property type="entry name" value="NirdL-like_HTH"/>
</dbReference>
<sequence>MIQLDDIDKNILNLIQLDFPLDVHPFEKMSFQLGISEEELLERMGRLKEEGAVRRIGPVINTKRVGGTSTLVALKAPESKIDEIAELINQHQEVSHNYLRQADYNIWFTVSAANKERLEQIINDLQEETGCPLINLPTKRLFKIGVKFDVK</sequence>
<evidence type="ECO:0000313" key="9">
    <source>
        <dbReference type="Proteomes" id="UP000029859"/>
    </source>
</evidence>
<comment type="caution">
    <text evidence="8">The sequence shown here is derived from an EMBL/GenBank/DDBJ whole genome shotgun (WGS) entry which is preliminary data.</text>
</comment>
<evidence type="ECO:0000256" key="5">
    <source>
        <dbReference type="ARBA" id="ARBA00048470"/>
    </source>
</evidence>
<keyword evidence="9" id="KW-1185">Reference proteome</keyword>
<dbReference type="Pfam" id="PF22451">
    <property type="entry name" value="NirdL-like_HTH"/>
    <property type="match status" value="1"/>
</dbReference>
<dbReference type="InterPro" id="IPR040523">
    <property type="entry name" value="AsnC_trans_reg2"/>
</dbReference>
<evidence type="ECO:0000256" key="1">
    <source>
        <dbReference type="ARBA" id="ARBA00023239"/>
    </source>
</evidence>
<feature type="domain" description="Siroheme decarboxylase NirL-like HTH" evidence="7">
    <location>
        <begin position="8"/>
        <end position="54"/>
    </location>
</feature>
<dbReference type="InterPro" id="IPR053429">
    <property type="entry name" value="Siroheme_Decarboxylase"/>
</dbReference>
<dbReference type="PANTHER" id="PTHR43413">
    <property type="entry name" value="TRANSCRIPTIONAL REGULATOR, ASNC FAMILY"/>
    <property type="match status" value="1"/>
</dbReference>
<comment type="similarity">
    <text evidence="3">Belongs to the Ahb/Nir family.</text>
</comment>
<keyword evidence="1" id="KW-0456">Lyase</keyword>
<dbReference type="GO" id="GO:0016829">
    <property type="term" value="F:lyase activity"/>
    <property type="evidence" value="ECO:0007669"/>
    <property type="project" value="UniProtKB-KW"/>
</dbReference>
<gene>
    <name evidence="8" type="ORF">LI82_09475</name>
</gene>
<evidence type="ECO:0000259" key="6">
    <source>
        <dbReference type="Pfam" id="PF17805"/>
    </source>
</evidence>
<dbReference type="AlphaFoldDB" id="A0A099T170"/>
<organism evidence="8 9">
    <name type="scientific">Methanococcoides methylutens</name>
    <dbReference type="NCBI Taxonomy" id="2226"/>
    <lineage>
        <taxon>Archaea</taxon>
        <taxon>Methanobacteriati</taxon>
        <taxon>Methanobacteriota</taxon>
        <taxon>Stenosarchaea group</taxon>
        <taxon>Methanomicrobia</taxon>
        <taxon>Methanosarcinales</taxon>
        <taxon>Methanosarcinaceae</taxon>
        <taxon>Methanococcoides</taxon>
    </lineage>
</organism>
<dbReference type="InterPro" id="IPR050684">
    <property type="entry name" value="HTH-Siroheme_Decarb"/>
</dbReference>
<evidence type="ECO:0000256" key="4">
    <source>
        <dbReference type="ARBA" id="ARBA00023471"/>
    </source>
</evidence>
<dbReference type="SMART" id="SM00344">
    <property type="entry name" value="HTH_ASNC"/>
    <property type="match status" value="1"/>
</dbReference>
<evidence type="ECO:0000313" key="8">
    <source>
        <dbReference type="EMBL" id="KGK97971.1"/>
    </source>
</evidence>